<dbReference type="InterPro" id="IPR011856">
    <property type="entry name" value="tRNA_endonuc-like_dom_sf"/>
</dbReference>
<evidence type="ECO:0000259" key="2">
    <source>
        <dbReference type="Pfam" id="PF02778"/>
    </source>
</evidence>
<dbReference type="Gene3D" id="3.40.1350.10">
    <property type="match status" value="1"/>
</dbReference>
<feature type="domain" description="tRNA intron endonuclease catalytic" evidence="1">
    <location>
        <begin position="247"/>
        <end position="324"/>
    </location>
</feature>
<dbReference type="AlphaFoldDB" id="A0A2V2MTF6"/>
<reference evidence="3 4" key="1">
    <citation type="submission" date="2018-05" db="EMBL/GenBank/DDBJ databases">
        <title>Draft genome of Methanospirillum lacunae Ki8-1.</title>
        <authorList>
            <person name="Dueholm M.S."/>
            <person name="Nielsen P.H."/>
            <person name="Bakmann L.F."/>
            <person name="Otzen D.E."/>
        </authorList>
    </citation>
    <scope>NUCLEOTIDE SEQUENCE [LARGE SCALE GENOMIC DNA]</scope>
    <source>
        <strain evidence="3 4">Ki8-1</strain>
    </source>
</reference>
<organism evidence="3 4">
    <name type="scientific">Methanospirillum lacunae</name>
    <dbReference type="NCBI Taxonomy" id="668570"/>
    <lineage>
        <taxon>Archaea</taxon>
        <taxon>Methanobacteriati</taxon>
        <taxon>Methanobacteriota</taxon>
        <taxon>Stenosarchaea group</taxon>
        <taxon>Methanomicrobia</taxon>
        <taxon>Methanomicrobiales</taxon>
        <taxon>Methanospirillaceae</taxon>
        <taxon>Methanospirillum</taxon>
    </lineage>
</organism>
<dbReference type="Proteomes" id="UP000245657">
    <property type="component" value="Unassembled WGS sequence"/>
</dbReference>
<dbReference type="SUPFAM" id="SSF53032">
    <property type="entry name" value="tRNA-intron endonuclease catalytic domain-like"/>
    <property type="match status" value="2"/>
</dbReference>
<dbReference type="GO" id="GO:0003676">
    <property type="term" value="F:nucleic acid binding"/>
    <property type="evidence" value="ECO:0007669"/>
    <property type="project" value="InterPro"/>
</dbReference>
<dbReference type="PANTHER" id="PTHR21227:SF0">
    <property type="entry name" value="TRNA-SPLICING ENDONUCLEASE SUBUNIT SEN2"/>
    <property type="match status" value="1"/>
</dbReference>
<protein>
    <submittedName>
        <fullName evidence="3">Endonuclease</fullName>
    </submittedName>
</protein>
<keyword evidence="3" id="KW-0378">Hydrolase</keyword>
<dbReference type="GO" id="GO:0006388">
    <property type="term" value="P:tRNA splicing, via endonucleolytic cleavage and ligation"/>
    <property type="evidence" value="ECO:0007669"/>
    <property type="project" value="InterPro"/>
</dbReference>
<dbReference type="GeneID" id="97550369"/>
<dbReference type="OrthoDB" id="46045at2157"/>
<evidence type="ECO:0000313" key="3">
    <source>
        <dbReference type="EMBL" id="PWR71484.1"/>
    </source>
</evidence>
<dbReference type="InterPro" id="IPR036740">
    <property type="entry name" value="tRNA_intron_Endonuc_N_sf"/>
</dbReference>
<feature type="domain" description="tRNA intron endonuclease catalytic" evidence="1">
    <location>
        <begin position="71"/>
        <end position="152"/>
    </location>
</feature>
<dbReference type="Gene3D" id="3.40.1350.150">
    <property type="match status" value="1"/>
</dbReference>
<gene>
    <name evidence="3" type="ORF">DK846_11525</name>
</gene>
<dbReference type="InterPro" id="IPR036167">
    <property type="entry name" value="tRNA_intron_Endo_cat-like_sf"/>
</dbReference>
<dbReference type="Gene3D" id="3.40.1170.20">
    <property type="entry name" value="tRNA intron endonuclease, N-terminal domain"/>
    <property type="match status" value="1"/>
</dbReference>
<keyword evidence="4" id="KW-1185">Reference proteome</keyword>
<dbReference type="InterPro" id="IPR006678">
    <property type="entry name" value="tRNA_intron_Endonuc_N"/>
</dbReference>
<dbReference type="SUPFAM" id="SSF55267">
    <property type="entry name" value="tRNA-intron endonuclease N-terminal domain-like"/>
    <property type="match status" value="2"/>
</dbReference>
<dbReference type="RefSeq" id="WP_109969102.1">
    <property type="nucleotide sequence ID" value="NZ_CP176093.1"/>
</dbReference>
<dbReference type="NCBIfam" id="TIGR00324">
    <property type="entry name" value="endA"/>
    <property type="match status" value="2"/>
</dbReference>
<dbReference type="GO" id="GO:0005737">
    <property type="term" value="C:cytoplasm"/>
    <property type="evidence" value="ECO:0007669"/>
    <property type="project" value="TreeGrafter"/>
</dbReference>
<dbReference type="PANTHER" id="PTHR21227">
    <property type="entry name" value="TRNA-SPLICING ENDONUCLEASE SUBUNIT SEN2"/>
    <property type="match status" value="1"/>
</dbReference>
<dbReference type="EMBL" id="QGMY01000008">
    <property type="protein sequence ID" value="PWR71484.1"/>
    <property type="molecule type" value="Genomic_DNA"/>
</dbReference>
<dbReference type="NCBIfam" id="NF006796">
    <property type="entry name" value="PRK09300.1-4"/>
    <property type="match status" value="1"/>
</dbReference>
<sequence length="335" mass="38615">MKARLESGHVMLGQDGLTLYDQSGFGRPLKEGVRLSPVEALYLVYRGRIEVPGFDFDSLLVHFSGDIHVLRSFLVYRDIRERGYVVQTGPQDFRIFRRGEKPGKGESLYMLRVLSERDLIDFAVVRKEVQATINMRKRHVLAVVDDEFELTYYEVKIQKPAPIEDTQNPEPVCGILSSRSVIIPAAPESVYDQAFYGKRFDDDRIVLSTIESVSLMEQGFVTVNHEGRNITAQEYREMIREFDTEMEPKLKVYQNLRSLNYIPKTGYKFGHHFRVYLGRKVHSEMLVQAIEPNTTLPMNIISRSVRMAHSVKKKMLFGCIHAEGIAYVEFARIKL</sequence>
<comment type="caution">
    <text evidence="3">The sequence shown here is derived from an EMBL/GenBank/DDBJ whole genome shotgun (WGS) entry which is preliminary data.</text>
</comment>
<dbReference type="InterPro" id="IPR006676">
    <property type="entry name" value="tRNA_splic"/>
</dbReference>
<evidence type="ECO:0000259" key="1">
    <source>
        <dbReference type="Pfam" id="PF01974"/>
    </source>
</evidence>
<dbReference type="CDD" id="cd22363">
    <property type="entry name" value="tRNA-intron_lyase_C"/>
    <property type="match status" value="2"/>
</dbReference>
<name>A0A2V2MTF6_9EURY</name>
<dbReference type="GO" id="GO:0000213">
    <property type="term" value="F:tRNA-intron lyase activity"/>
    <property type="evidence" value="ECO:0007669"/>
    <property type="project" value="InterPro"/>
</dbReference>
<accession>A0A2V2MTF6</accession>
<keyword evidence="3" id="KW-0255">Endonuclease</keyword>
<feature type="domain" description="tRNA intron endonuclease N-terminal" evidence="2">
    <location>
        <begin position="1"/>
        <end position="53"/>
    </location>
</feature>
<dbReference type="InterPro" id="IPR006677">
    <property type="entry name" value="tRNA_intron_Endonuc_cat-like"/>
</dbReference>
<dbReference type="Pfam" id="PF02778">
    <property type="entry name" value="tRNA_int_endo_N"/>
    <property type="match status" value="2"/>
</dbReference>
<keyword evidence="3" id="KW-0540">Nuclease</keyword>
<dbReference type="Pfam" id="PF01974">
    <property type="entry name" value="tRNA_int_endo"/>
    <property type="match status" value="2"/>
</dbReference>
<proteinExistence type="predicted"/>
<feature type="domain" description="tRNA intron endonuclease N-terminal" evidence="2">
    <location>
        <begin position="174"/>
        <end position="235"/>
    </location>
</feature>
<evidence type="ECO:0000313" key="4">
    <source>
        <dbReference type="Proteomes" id="UP000245657"/>
    </source>
</evidence>